<gene>
    <name evidence="2" type="ORF">JHU38_05295</name>
</gene>
<protein>
    <submittedName>
        <fullName evidence="2">ABC transporter substrate-binding protein</fullName>
    </submittedName>
</protein>
<feature type="transmembrane region" description="Helical" evidence="1">
    <location>
        <begin position="133"/>
        <end position="152"/>
    </location>
</feature>
<keyword evidence="1" id="KW-0812">Transmembrane</keyword>
<dbReference type="EMBL" id="JAERMS010000011">
    <property type="protein sequence ID" value="MBO1363193.1"/>
    <property type="molecule type" value="Genomic_DNA"/>
</dbReference>
<dbReference type="Proteomes" id="UP000664265">
    <property type="component" value="Unassembled WGS sequence"/>
</dbReference>
<feature type="transmembrane region" description="Helical" evidence="1">
    <location>
        <begin position="91"/>
        <end position="113"/>
    </location>
</feature>
<keyword evidence="1" id="KW-0472">Membrane</keyword>
<feature type="transmembrane region" description="Helical" evidence="1">
    <location>
        <begin position="7"/>
        <end position="26"/>
    </location>
</feature>
<dbReference type="RefSeq" id="WP_107582770.1">
    <property type="nucleotide sequence ID" value="NZ_JAERMS010000011.1"/>
</dbReference>
<keyword evidence="3" id="KW-1185">Reference proteome</keyword>
<feature type="transmembrane region" description="Helical" evidence="1">
    <location>
        <begin position="46"/>
        <end position="70"/>
    </location>
</feature>
<comment type="caution">
    <text evidence="2">The sequence shown here is derived from an EMBL/GenBank/DDBJ whole genome shotgun (WGS) entry which is preliminary data.</text>
</comment>
<organism evidence="2 3">
    <name type="scientific">Prevotella illustrans</name>
    <dbReference type="NCBI Taxonomy" id="2800387"/>
    <lineage>
        <taxon>Bacteria</taxon>
        <taxon>Pseudomonadati</taxon>
        <taxon>Bacteroidota</taxon>
        <taxon>Bacteroidia</taxon>
        <taxon>Bacteroidales</taxon>
        <taxon>Prevotellaceae</taxon>
        <taxon>Prevotella</taxon>
    </lineage>
</organism>
<accession>A0ABS3M4U6</accession>
<evidence type="ECO:0000313" key="2">
    <source>
        <dbReference type="EMBL" id="MBO1363193.1"/>
    </source>
</evidence>
<name>A0ABS3M4U6_9BACT</name>
<evidence type="ECO:0000256" key="1">
    <source>
        <dbReference type="SAM" id="Phobius"/>
    </source>
</evidence>
<proteinExistence type="predicted"/>
<feature type="transmembrane region" description="Helical" evidence="1">
    <location>
        <begin position="173"/>
        <end position="190"/>
    </location>
</feature>
<evidence type="ECO:0000313" key="3">
    <source>
        <dbReference type="Proteomes" id="UP000664265"/>
    </source>
</evidence>
<reference evidence="2 3" key="1">
    <citation type="submission" date="2021-01" db="EMBL/GenBank/DDBJ databases">
        <title>Prevotella A2931 sp. nov.</title>
        <authorList>
            <person name="Buhl M."/>
            <person name="Oberhettinger P."/>
        </authorList>
    </citation>
    <scope>NUCLEOTIDE SEQUENCE [LARGE SCALE GENOMIC DNA]</scope>
    <source>
        <strain evidence="2 3">A2931</strain>
    </source>
</reference>
<sequence length="195" mass="21869">MNSKLSVLSVILAIIEVFIILASWLITAAMPELSVRSLLSSEGIRWFFGQFSFNLASPVLAWMVLAMVGVGAVEESRLLASRHERTYRERFAMTLVCIELLLIVVVMGLLTLLPQAVLTNIEGELFPSSFSWSLIPVICFALSLFSVTYALASGHIDRLDRLFDILTAGIRKYAGWLLVYILLNLVYHSFCFVFQ</sequence>
<keyword evidence="1" id="KW-1133">Transmembrane helix</keyword>